<sequence>MAGKFERKQTTDGQWMFNLKAGNGEIILTSERYAVKSGCDNGIASVQANSPLDERFERREAKNGQPYFVLKAANHQIIGVSEMYSSKSAMENGIASVKTNGSTTTIVDV</sequence>
<proteinExistence type="predicted"/>
<dbReference type="InterPro" id="IPR051141">
    <property type="entry name" value="UPF0339_domain"/>
</dbReference>
<dbReference type="PANTHER" id="PTHR40606">
    <property type="match status" value="1"/>
</dbReference>
<dbReference type="PANTHER" id="PTHR40606:SF1">
    <property type="entry name" value="UPF0339 PROTEIN YEGP"/>
    <property type="match status" value="1"/>
</dbReference>
<dbReference type="Pfam" id="PF07411">
    <property type="entry name" value="DUF1508"/>
    <property type="match status" value="2"/>
</dbReference>
<evidence type="ECO:0000313" key="2">
    <source>
        <dbReference type="EMBL" id="MEZ7198882.1"/>
    </source>
</evidence>
<reference evidence="2 3" key="1">
    <citation type="submission" date="2024-08" db="EMBL/GenBank/DDBJ databases">
        <title>Sulfate-reducing bacteria isolated from formation water of the oil field in Kazakhstan and description of Pseudodesulfovibrio sp.</title>
        <authorList>
            <person name="Bidzhieva S.K."/>
            <person name="Tourova T.P."/>
            <person name="Grouzdev D.S."/>
            <person name="Beletsky A.V."/>
            <person name="Sokolova D.S."/>
            <person name="Samigullina S.R."/>
            <person name="Poltaraus A.B."/>
            <person name="Avtukh A.N."/>
            <person name="Tereshina V.M."/>
            <person name="Zhaparov N.S."/>
            <person name="Mardanov A.V."/>
            <person name="Nazina T.N."/>
        </authorList>
    </citation>
    <scope>NUCLEOTIDE SEQUENCE [LARGE SCALE GENOMIC DNA]</scope>
    <source>
        <strain evidence="2 3">9FUS</strain>
    </source>
</reference>
<keyword evidence="3" id="KW-1185">Reference proteome</keyword>
<evidence type="ECO:0000313" key="3">
    <source>
        <dbReference type="Proteomes" id="UP001568698"/>
    </source>
</evidence>
<comment type="caution">
    <text evidence="2">The sequence shown here is derived from an EMBL/GenBank/DDBJ whole genome shotgun (WGS) entry which is preliminary data.</text>
</comment>
<dbReference type="RefSeq" id="WP_371388359.1">
    <property type="nucleotide sequence ID" value="NZ_JBGLYH010000107.1"/>
</dbReference>
<dbReference type="Gene3D" id="2.30.29.80">
    <property type="match status" value="1"/>
</dbReference>
<dbReference type="Proteomes" id="UP001568698">
    <property type="component" value="Unassembled WGS sequence"/>
</dbReference>
<organism evidence="2 3">
    <name type="scientific">Pseudodesulfovibrio karagichevae</name>
    <dbReference type="NCBI Taxonomy" id="3239305"/>
    <lineage>
        <taxon>Bacteria</taxon>
        <taxon>Pseudomonadati</taxon>
        <taxon>Thermodesulfobacteriota</taxon>
        <taxon>Desulfovibrionia</taxon>
        <taxon>Desulfovibrionales</taxon>
        <taxon>Desulfovibrionaceae</taxon>
    </lineage>
</organism>
<protein>
    <submittedName>
        <fullName evidence="2">YegP family protein</fullName>
    </submittedName>
</protein>
<name>A0ABV4KAQ3_9BACT</name>
<dbReference type="InterPro" id="IPR010879">
    <property type="entry name" value="DUF1508"/>
</dbReference>
<dbReference type="SUPFAM" id="SSF160113">
    <property type="entry name" value="YegP-like"/>
    <property type="match status" value="2"/>
</dbReference>
<dbReference type="EMBL" id="JBGLYH010000107">
    <property type="protein sequence ID" value="MEZ7198882.1"/>
    <property type="molecule type" value="Genomic_DNA"/>
</dbReference>
<accession>A0ABV4KAQ3</accession>
<evidence type="ECO:0000259" key="1">
    <source>
        <dbReference type="Pfam" id="PF07411"/>
    </source>
</evidence>
<dbReference type="InterPro" id="IPR036913">
    <property type="entry name" value="YegP-like_sf"/>
</dbReference>
<feature type="domain" description="DUF1508" evidence="1">
    <location>
        <begin position="12"/>
        <end position="57"/>
    </location>
</feature>
<feature type="domain" description="DUF1508" evidence="1">
    <location>
        <begin position="61"/>
        <end position="108"/>
    </location>
</feature>
<gene>
    <name evidence="2" type="ORF">AB6M95_19220</name>
</gene>